<keyword evidence="5 6" id="KW-0472">Membrane</keyword>
<dbReference type="eggNOG" id="COG1033">
    <property type="taxonomic scope" value="Bacteria"/>
</dbReference>
<evidence type="ECO:0000256" key="4">
    <source>
        <dbReference type="ARBA" id="ARBA00022989"/>
    </source>
</evidence>
<organism evidence="8 9">
    <name type="scientific">Evansella cellulosilytica (strain ATCC 21833 / DSM 2522 / FERM P-1141 / JCM 9156 / N-4)</name>
    <name type="common">Bacillus cellulosilyticus</name>
    <dbReference type="NCBI Taxonomy" id="649639"/>
    <lineage>
        <taxon>Bacteria</taxon>
        <taxon>Bacillati</taxon>
        <taxon>Bacillota</taxon>
        <taxon>Bacilli</taxon>
        <taxon>Bacillales</taxon>
        <taxon>Bacillaceae</taxon>
        <taxon>Evansella</taxon>
    </lineage>
</organism>
<evidence type="ECO:0000256" key="5">
    <source>
        <dbReference type="ARBA" id="ARBA00023136"/>
    </source>
</evidence>
<dbReference type="GO" id="GO:0005886">
    <property type="term" value="C:plasma membrane"/>
    <property type="evidence" value="ECO:0007669"/>
    <property type="project" value="UniProtKB-SubCell"/>
</dbReference>
<dbReference type="InterPro" id="IPR000731">
    <property type="entry name" value="SSD"/>
</dbReference>
<name>E6TTZ2_EVAC2</name>
<feature type="transmembrane region" description="Helical" evidence="6">
    <location>
        <begin position="213"/>
        <end position="233"/>
    </location>
</feature>
<evidence type="ECO:0000256" key="2">
    <source>
        <dbReference type="ARBA" id="ARBA00022475"/>
    </source>
</evidence>
<feature type="transmembrane region" description="Helical" evidence="6">
    <location>
        <begin position="30"/>
        <end position="49"/>
    </location>
</feature>
<dbReference type="Proteomes" id="UP000001401">
    <property type="component" value="Chromosome"/>
</dbReference>
<feature type="transmembrane region" description="Helical" evidence="6">
    <location>
        <begin position="628"/>
        <end position="648"/>
    </location>
</feature>
<comment type="subcellular location">
    <subcellularLocation>
        <location evidence="1">Cell membrane</location>
        <topology evidence="1">Multi-pass membrane protein</topology>
    </subcellularLocation>
</comment>
<accession>E6TTZ2</accession>
<dbReference type="STRING" id="649639.Bcell_3783"/>
<dbReference type="AlphaFoldDB" id="E6TTZ2"/>
<dbReference type="PANTHER" id="PTHR33406:SF13">
    <property type="entry name" value="MEMBRANE PROTEIN YDFJ"/>
    <property type="match status" value="1"/>
</dbReference>
<feature type="transmembrane region" description="Helical" evidence="6">
    <location>
        <begin position="531"/>
        <end position="549"/>
    </location>
</feature>
<protein>
    <recommendedName>
        <fullName evidence="7">SSD domain-containing protein</fullName>
    </recommendedName>
</protein>
<dbReference type="InterPro" id="IPR050545">
    <property type="entry name" value="Mycobact_MmpL"/>
</dbReference>
<dbReference type="SUPFAM" id="SSF82866">
    <property type="entry name" value="Multidrug efflux transporter AcrB transmembrane domain"/>
    <property type="match status" value="2"/>
</dbReference>
<feature type="transmembrane region" description="Helical" evidence="6">
    <location>
        <begin position="582"/>
        <end position="604"/>
    </location>
</feature>
<feature type="domain" description="SSD" evidence="7">
    <location>
        <begin position="215"/>
        <end position="338"/>
    </location>
</feature>
<dbReference type="InterPro" id="IPR004869">
    <property type="entry name" value="MMPL_dom"/>
</dbReference>
<dbReference type="HOGENOM" id="CLU_007352_0_0_9"/>
<dbReference type="PROSITE" id="PS50156">
    <property type="entry name" value="SSD"/>
    <property type="match status" value="1"/>
</dbReference>
<feature type="transmembrane region" description="Helical" evidence="6">
    <location>
        <begin position="317"/>
        <end position="340"/>
    </location>
</feature>
<evidence type="ECO:0000313" key="9">
    <source>
        <dbReference type="Proteomes" id="UP000001401"/>
    </source>
</evidence>
<reference evidence="8 9" key="1">
    <citation type="submission" date="2010-12" db="EMBL/GenBank/DDBJ databases">
        <title>Complete sequence of Bacillus cellulosilyticus DSM 2522.</title>
        <authorList>
            <consortium name="US DOE Joint Genome Institute"/>
            <person name="Lucas S."/>
            <person name="Copeland A."/>
            <person name="Lapidus A."/>
            <person name="Cheng J.-F."/>
            <person name="Bruce D."/>
            <person name="Goodwin L."/>
            <person name="Pitluck S."/>
            <person name="Chertkov O."/>
            <person name="Detter J.C."/>
            <person name="Han C."/>
            <person name="Tapia R."/>
            <person name="Land M."/>
            <person name="Hauser L."/>
            <person name="Jeffries C."/>
            <person name="Kyrpides N."/>
            <person name="Ivanova N."/>
            <person name="Mikhailova N."/>
            <person name="Brumm P."/>
            <person name="Mead D."/>
            <person name="Woyke T."/>
        </authorList>
    </citation>
    <scope>NUCLEOTIDE SEQUENCE [LARGE SCALE GENOMIC DNA]</scope>
    <source>
        <strain evidence="9">ATCC 21833 / DSM 2522 / FERM P-1141 / JCM 9156 / N-4</strain>
    </source>
</reference>
<dbReference type="PANTHER" id="PTHR33406">
    <property type="entry name" value="MEMBRANE PROTEIN MJ1562-RELATED"/>
    <property type="match status" value="1"/>
</dbReference>
<dbReference type="Pfam" id="PF03176">
    <property type="entry name" value="MMPL"/>
    <property type="match status" value="2"/>
</dbReference>
<evidence type="ECO:0000256" key="6">
    <source>
        <dbReference type="SAM" id="Phobius"/>
    </source>
</evidence>
<feature type="transmembrane region" description="Helical" evidence="6">
    <location>
        <begin position="245"/>
        <end position="263"/>
    </location>
</feature>
<dbReference type="Gene3D" id="1.20.1640.10">
    <property type="entry name" value="Multidrug efflux transporter AcrB transmembrane domain"/>
    <property type="match status" value="2"/>
</dbReference>
<keyword evidence="3 6" id="KW-0812">Transmembrane</keyword>
<dbReference type="EMBL" id="CP002394">
    <property type="protein sequence ID" value="ADU32023.1"/>
    <property type="molecule type" value="Genomic_DNA"/>
</dbReference>
<feature type="transmembrane region" description="Helical" evidence="6">
    <location>
        <begin position="361"/>
        <end position="382"/>
    </location>
</feature>
<keyword evidence="4 6" id="KW-1133">Transmembrane helix</keyword>
<gene>
    <name evidence="8" type="ordered locus">Bcell_3783</name>
</gene>
<keyword evidence="9" id="KW-1185">Reference proteome</keyword>
<feature type="transmembrane region" description="Helical" evidence="6">
    <location>
        <begin position="660"/>
        <end position="682"/>
    </location>
</feature>
<feature type="transmembrane region" description="Helical" evidence="6">
    <location>
        <begin position="187"/>
        <end position="206"/>
    </location>
</feature>
<feature type="transmembrane region" description="Helical" evidence="6">
    <location>
        <begin position="556"/>
        <end position="576"/>
    </location>
</feature>
<feature type="transmembrane region" description="Helical" evidence="6">
    <location>
        <begin position="284"/>
        <end position="305"/>
    </location>
</feature>
<sequence length="700" mass="77809">MMRGSSSHFRASKEMVQIDIAARIVKHKKLIVVFFMVLAVVSAIVQFFVSVNYNMVDYLPDEAQSTKAMEVMEQEFSGSVPNTRVMIHDVTVQEALIFKEELSAIDGVYDVTWLDDEIDLKTPLEMANEDTVESYFKDNKALFSFSIRQGEEVEVTDEIYALIGEDNALAGEAVDTAESQKMAGAEAVYAAALLIPIIIFILVISTTSWVEPVFFLTAIGVSVLINLGTNIFLGEVSFVTQSVAPILQLAVSLDYAIFLLHSFHDYRKKVENPEEAMQLAIKKSFPAIASSAATTFFGFIALTFMQFEIGADLGVNLVKGIVLSFISVMVFLPALTLLFYKWMDKTKHKQFIPDFKGVGNVVMKLRVPSLLIVFILIVPSFLAQSSTTFTYGIGEHPDTTRAGSDFYAIEEEFGQLTPIVVLVPRGDIVKEAQLSDDFKKMDHVKSVLSYTSTVSPAIPPEYLDSAITEQFYSENYSRIILYTDTEKEGDIPFAVVEAVQSAAGYYYDDYYTLGESVTLYDIKSTVTQDNLVVNVLTVVAIAIVLLVTFRSITIPIVLLLTIQSAVWINLAVPYFTDSPLVFVGYLIISTVQLAATVDYGILFTEDYKERRKEMPALTAIKQTVDKKIFSISISASILSSVGFILWITSTNPIVSSIGLLLGRGALLAFIMVVFFLPAMLYISDKLIEKTTWKANFYKEK</sequence>
<keyword evidence="2" id="KW-1003">Cell membrane</keyword>
<evidence type="ECO:0000256" key="1">
    <source>
        <dbReference type="ARBA" id="ARBA00004651"/>
    </source>
</evidence>
<proteinExistence type="predicted"/>
<evidence type="ECO:0000256" key="3">
    <source>
        <dbReference type="ARBA" id="ARBA00022692"/>
    </source>
</evidence>
<evidence type="ECO:0000313" key="8">
    <source>
        <dbReference type="EMBL" id="ADU32023.1"/>
    </source>
</evidence>
<evidence type="ECO:0000259" key="7">
    <source>
        <dbReference type="PROSITE" id="PS50156"/>
    </source>
</evidence>
<dbReference type="KEGG" id="bco:Bcell_3783"/>